<keyword evidence="2" id="KW-1185">Reference proteome</keyword>
<accession>K5W6B6</accession>
<sequence length="180" mass="20294">MVARFNLRYLRNVSYHHPRLAILGPHDRDHWTLSCNNIEGVSLADIRAGRFRLQELTGYDDALFPASFSKVTVLILIHGFKVFRRVKNVQCVRHGVPVPVPRHKVVRCIAEVMLAFLDQVSTMVLSGPTDDHDGSFMFGPGGVQIEHLYLLELHRYGKTLIPVFGYTPPDAGLTVMVFGQ</sequence>
<organism evidence="1 2">
    <name type="scientific">Phanerochaete carnosa (strain HHB-10118-sp)</name>
    <name type="common">White-rot fungus</name>
    <name type="synonym">Peniophora carnosa</name>
    <dbReference type="NCBI Taxonomy" id="650164"/>
    <lineage>
        <taxon>Eukaryota</taxon>
        <taxon>Fungi</taxon>
        <taxon>Dikarya</taxon>
        <taxon>Basidiomycota</taxon>
        <taxon>Agaricomycotina</taxon>
        <taxon>Agaricomycetes</taxon>
        <taxon>Polyporales</taxon>
        <taxon>Phanerochaetaceae</taxon>
        <taxon>Phanerochaete</taxon>
    </lineage>
</organism>
<evidence type="ECO:0000313" key="1">
    <source>
        <dbReference type="EMBL" id="EKM54700.1"/>
    </source>
</evidence>
<dbReference type="GeneID" id="18908708"/>
<evidence type="ECO:0000313" key="2">
    <source>
        <dbReference type="Proteomes" id="UP000008370"/>
    </source>
</evidence>
<proteinExistence type="predicted"/>
<dbReference type="KEGG" id="pco:PHACADRAFT_146900"/>
<protein>
    <submittedName>
        <fullName evidence="1">Uncharacterized protein</fullName>
    </submittedName>
</protein>
<dbReference type="InParanoid" id="K5W6B6"/>
<dbReference type="EMBL" id="JH930473">
    <property type="protein sequence ID" value="EKM54700.1"/>
    <property type="molecule type" value="Genomic_DNA"/>
</dbReference>
<dbReference type="AlphaFoldDB" id="K5W6B6"/>
<dbReference type="HOGENOM" id="CLU_1496753_0_0_1"/>
<dbReference type="RefSeq" id="XP_007397383.1">
    <property type="nucleotide sequence ID" value="XM_007397321.1"/>
</dbReference>
<dbReference type="Proteomes" id="UP000008370">
    <property type="component" value="Unassembled WGS sequence"/>
</dbReference>
<gene>
    <name evidence="1" type="ORF">PHACADRAFT_146900</name>
</gene>
<name>K5W6B6_PHACS</name>
<reference evidence="1 2" key="1">
    <citation type="journal article" date="2012" name="BMC Genomics">
        <title>Comparative genomics of the white-rot fungi, Phanerochaete carnosa and P. chrysosporium, to elucidate the genetic basis of the distinct wood types they colonize.</title>
        <authorList>
            <person name="Suzuki H."/>
            <person name="MacDonald J."/>
            <person name="Syed K."/>
            <person name="Salamov A."/>
            <person name="Hori C."/>
            <person name="Aerts A."/>
            <person name="Henrissat B."/>
            <person name="Wiebenga A."/>
            <person name="vanKuyk P.A."/>
            <person name="Barry K."/>
            <person name="Lindquist E."/>
            <person name="LaButti K."/>
            <person name="Lapidus A."/>
            <person name="Lucas S."/>
            <person name="Coutinho P."/>
            <person name="Gong Y."/>
            <person name="Samejima M."/>
            <person name="Mahadevan R."/>
            <person name="Abou-Zaid M."/>
            <person name="de Vries R.P."/>
            <person name="Igarashi K."/>
            <person name="Yadav J.S."/>
            <person name="Grigoriev I.V."/>
            <person name="Master E.R."/>
        </authorList>
    </citation>
    <scope>NUCLEOTIDE SEQUENCE [LARGE SCALE GENOMIC DNA]</scope>
    <source>
        <strain evidence="1 2">HHB-10118-sp</strain>
    </source>
</reference>